<sequence length="618" mass="67657">MIRKLKWISLPLLFILASFLLGGCKLRTFQQNVQVAPAVQVLPVKISTAQMTEQKKSIIVFTDEFKQAAHFFSYLHREYEGVDSVLIKIGTMNGTEESRSAVSRDIQSKISELNKGDGIMAVLILGNKSIIPALKFKAGDGGTIYSSDYGYGGIADSPENVLPVGRIPAGNNSEAMIVAQKYERWYQDRAFRPAWPVSFIGGEGFSKNDLSDPELLFFSLQEEGMAGPEAIRYLGGAGGCLPERLRQSFADDDVSVQWLALKSVSDGFRVGNGTLLTSDILNLDYKPGLPIVLNPSCEVALGNSTVTPAEAMILSKGAGLAVMGGCGDGGKVTAELDDGCISRVYLDGTSRLLVEFHKAYFSGKYRIAEALAEARAQFVQNSRRGDDLGPIYDMIFYGDPVMSLPLPVRTESPAYTGLKPITKPEFPKGVAVFYANATISFAMEEGGIYPGVQVNVVDRKTGKTVSSMKVLEDDVFNFSSDSEGSYLIYSRPLDGPIAWQFFDIYKNKNSPVDLVHSDTRKTSIKVDPVVKSGIEPILYSVQVSSNRRESSALKVRKSLTKKGYSSAYVVTVPSSHNRPWYCVRFGEFNSWADAVEASAKYEKNEQADVKIVRCRKGS</sequence>
<evidence type="ECO:0000313" key="3">
    <source>
        <dbReference type="Proteomes" id="UP000192906"/>
    </source>
</evidence>
<dbReference type="InterPro" id="IPR029030">
    <property type="entry name" value="Caspase-like_dom_sf"/>
</dbReference>
<dbReference type="STRING" id="1519643.SAMN06295933_3005"/>
<dbReference type="SUPFAM" id="SSF52129">
    <property type="entry name" value="Caspase-like"/>
    <property type="match status" value="1"/>
</dbReference>
<dbReference type="EMBL" id="FWZU01000005">
    <property type="protein sequence ID" value="SMF34472.1"/>
    <property type="molecule type" value="Genomic_DNA"/>
</dbReference>
<dbReference type="SUPFAM" id="SSF110997">
    <property type="entry name" value="Sporulation related repeat"/>
    <property type="match status" value="1"/>
</dbReference>
<dbReference type="Gene3D" id="3.30.70.1070">
    <property type="entry name" value="Sporulation related repeat"/>
    <property type="match status" value="1"/>
</dbReference>
<dbReference type="GO" id="GO:0006508">
    <property type="term" value="P:proteolysis"/>
    <property type="evidence" value="ECO:0007669"/>
    <property type="project" value="InterPro"/>
</dbReference>
<feature type="domain" description="SPOR" evidence="1">
    <location>
        <begin position="533"/>
        <end position="614"/>
    </location>
</feature>
<dbReference type="GO" id="GO:0008234">
    <property type="term" value="F:cysteine-type peptidase activity"/>
    <property type="evidence" value="ECO:0007669"/>
    <property type="project" value="InterPro"/>
</dbReference>
<dbReference type="PROSITE" id="PS51257">
    <property type="entry name" value="PROKAR_LIPOPROTEIN"/>
    <property type="match status" value="1"/>
</dbReference>
<organism evidence="2 3">
    <name type="scientific">Desulfovibrio gilichinskyi</name>
    <dbReference type="NCBI Taxonomy" id="1519643"/>
    <lineage>
        <taxon>Bacteria</taxon>
        <taxon>Pseudomonadati</taxon>
        <taxon>Thermodesulfobacteriota</taxon>
        <taxon>Desulfovibrionia</taxon>
        <taxon>Desulfovibrionales</taxon>
        <taxon>Desulfovibrionaceae</taxon>
        <taxon>Desulfovibrio</taxon>
    </lineage>
</organism>
<dbReference type="Pfam" id="PF05036">
    <property type="entry name" value="SPOR"/>
    <property type="match status" value="1"/>
</dbReference>
<evidence type="ECO:0000259" key="1">
    <source>
        <dbReference type="PROSITE" id="PS51724"/>
    </source>
</evidence>
<dbReference type="PROSITE" id="PS51724">
    <property type="entry name" value="SPOR"/>
    <property type="match status" value="1"/>
</dbReference>
<dbReference type="InterPro" id="IPR036680">
    <property type="entry name" value="SPOR-like_sf"/>
</dbReference>
<dbReference type="AlphaFoldDB" id="A0A1X7EIE3"/>
<keyword evidence="3" id="KW-1185">Reference proteome</keyword>
<dbReference type="Gene3D" id="3.40.50.1460">
    <property type="match status" value="1"/>
</dbReference>
<dbReference type="InterPro" id="IPR007730">
    <property type="entry name" value="SPOR-like_dom"/>
</dbReference>
<dbReference type="Proteomes" id="UP000192906">
    <property type="component" value="Unassembled WGS sequence"/>
</dbReference>
<name>A0A1X7EIE3_9BACT</name>
<dbReference type="InterPro" id="IPR001769">
    <property type="entry name" value="Gingipain"/>
</dbReference>
<accession>A0A1X7EIE3</accession>
<proteinExistence type="predicted"/>
<reference evidence="3" key="1">
    <citation type="submission" date="2017-04" db="EMBL/GenBank/DDBJ databases">
        <authorList>
            <person name="Varghese N."/>
            <person name="Submissions S."/>
        </authorList>
    </citation>
    <scope>NUCLEOTIDE SEQUENCE [LARGE SCALE GENOMIC DNA]</scope>
    <source>
        <strain evidence="3">K3S</strain>
    </source>
</reference>
<evidence type="ECO:0000313" key="2">
    <source>
        <dbReference type="EMBL" id="SMF34472.1"/>
    </source>
</evidence>
<dbReference type="Pfam" id="PF01364">
    <property type="entry name" value="Peptidase_C25"/>
    <property type="match status" value="2"/>
</dbReference>
<dbReference type="GO" id="GO:0042834">
    <property type="term" value="F:peptidoglycan binding"/>
    <property type="evidence" value="ECO:0007669"/>
    <property type="project" value="InterPro"/>
</dbReference>
<protein>
    <submittedName>
        <fullName evidence="2">Sporulation related domain-containing protein</fullName>
    </submittedName>
</protein>
<dbReference type="RefSeq" id="WP_245805568.1">
    <property type="nucleotide sequence ID" value="NZ_FWZU01000005.1"/>
</dbReference>
<gene>
    <name evidence="2" type="ORF">SAMN06295933_3005</name>
</gene>